<proteinExistence type="predicted"/>
<evidence type="ECO:0000313" key="1">
    <source>
        <dbReference type="EMBL" id="MPM44242.1"/>
    </source>
</evidence>
<comment type="caution">
    <text evidence="1">The sequence shown here is derived from an EMBL/GenBank/DDBJ whole genome shotgun (WGS) entry which is preliminary data.</text>
</comment>
<organism evidence="1">
    <name type="scientific">bioreactor metagenome</name>
    <dbReference type="NCBI Taxonomy" id="1076179"/>
    <lineage>
        <taxon>unclassified sequences</taxon>
        <taxon>metagenomes</taxon>
        <taxon>ecological metagenomes</taxon>
    </lineage>
</organism>
<gene>
    <name evidence="1" type="ORF">SDC9_90920</name>
</gene>
<reference evidence="1" key="1">
    <citation type="submission" date="2019-08" db="EMBL/GenBank/DDBJ databases">
        <authorList>
            <person name="Kucharzyk K."/>
            <person name="Murdoch R.W."/>
            <person name="Higgins S."/>
            <person name="Loffler F."/>
        </authorList>
    </citation>
    <scope>NUCLEOTIDE SEQUENCE</scope>
</reference>
<dbReference type="AlphaFoldDB" id="A0A644ZTQ3"/>
<sequence>MQARAEARNLQSHVDLTVLDIHSFVDHHDSAFQMVVEKNVVRTIENSL</sequence>
<name>A0A644ZTQ3_9ZZZZ</name>
<accession>A0A644ZTQ3</accession>
<protein>
    <submittedName>
        <fullName evidence="1">Uncharacterized protein</fullName>
    </submittedName>
</protein>
<dbReference type="EMBL" id="VSSQ01010402">
    <property type="protein sequence ID" value="MPM44242.1"/>
    <property type="molecule type" value="Genomic_DNA"/>
</dbReference>